<sequence length="720" mass="75478">MAHEKDVPTGGNSDSNGSTTDPTGDPADGARTDPADGATDDAPVDAADGGSGFGLPRRDYLKGLGLTAAAVGAIGVGSAAVPTAAGGDDDWVLAFEDDFDGDSLDTSNWALGWGWGLGAPGSKVSWARERHVNVSDSMLRLTASHEDFDDTGEIYVGAVHSKNRVTVEPPVYFEARCRFVEGVGWQNAFWSKPNTEAWPPEIDVVEYLQPRSSRAAETSHNLHYSASGEPGDGSTHRTVNGDYEGYDSEADWPGNRFHVYGFEWREDALRHYVDGQLVEETTDPDIVGAFNNGGPEYLMLSLNLDNVGTTDKSGSWAGREFLCDWVRVYDYAPDSGGSGGTGDGSTDSTDDTTDDGTDSTAESHYLWLRSGTGEEATFDLTVDGGNLRLDSSGFDADYTISEDGTAVSGTVSRQSSLPGMRYEGEIADLDYSGPLEMYIDNTQVDPDDYVTAEPEPEPESHYLWARSGDGDPVSFAFEAGAGNVRIEPADADADYWVADDGTVGGGTTARRSQLPGFRFDGEVVDLAYEGDLQLYLDNSAVDPASLVDESSPGPYGVERYGNTVSIAPVDGGSASYALSVDGDLAATAAPESADAVSASAATGTVDASADTYTFSGALTGLSVDGDAAVTVNGDRLDRLGVTRADGSSGTVRYLIETTGGVLGIGPSAADGDDTSADKVLGRVADGEDYFWLAGGEVVDVSTFGGEVVTTLNGTTIDRTD</sequence>
<feature type="domain" description="GH16" evidence="3">
    <location>
        <begin position="76"/>
        <end position="334"/>
    </location>
</feature>
<evidence type="ECO:0000313" key="4">
    <source>
        <dbReference type="EMBL" id="MFC7070541.1"/>
    </source>
</evidence>
<dbReference type="CDD" id="cd08023">
    <property type="entry name" value="GH16_laminarinase_like"/>
    <property type="match status" value="1"/>
</dbReference>
<protein>
    <submittedName>
        <fullName evidence="4">Family 16 glycosylhydrolase</fullName>
    </submittedName>
</protein>
<dbReference type="Gene3D" id="2.60.120.200">
    <property type="match status" value="1"/>
</dbReference>
<gene>
    <name evidence="4" type="ORF">ACFQL9_12885</name>
</gene>
<feature type="compositionally biased region" description="Acidic residues" evidence="2">
    <location>
        <begin position="348"/>
        <end position="357"/>
    </location>
</feature>
<accession>A0ABD5WBT9</accession>
<name>A0ABD5WBT9_9EURY</name>
<feature type="compositionally biased region" description="Polar residues" evidence="2">
    <location>
        <begin position="10"/>
        <end position="22"/>
    </location>
</feature>
<feature type="region of interest" description="Disordered" evidence="2">
    <location>
        <begin position="1"/>
        <end position="52"/>
    </location>
</feature>
<dbReference type="PANTHER" id="PTHR10963:SF55">
    <property type="entry name" value="GLYCOSIDE HYDROLASE FAMILY 16 PROTEIN"/>
    <property type="match status" value="1"/>
</dbReference>
<feature type="region of interest" description="Disordered" evidence="2">
    <location>
        <begin position="335"/>
        <end position="359"/>
    </location>
</feature>
<dbReference type="RefSeq" id="WP_284032473.1">
    <property type="nucleotide sequence ID" value="NZ_CP126154.1"/>
</dbReference>
<evidence type="ECO:0000256" key="1">
    <source>
        <dbReference type="ARBA" id="ARBA00006865"/>
    </source>
</evidence>
<dbReference type="SUPFAM" id="SSF49899">
    <property type="entry name" value="Concanavalin A-like lectins/glucanases"/>
    <property type="match status" value="1"/>
</dbReference>
<comment type="caution">
    <text evidence="4">The sequence shown here is derived from an EMBL/GenBank/DDBJ whole genome shotgun (WGS) entry which is preliminary data.</text>
</comment>
<dbReference type="InterPro" id="IPR050546">
    <property type="entry name" value="Glycosyl_Hydrlase_16"/>
</dbReference>
<evidence type="ECO:0000256" key="2">
    <source>
        <dbReference type="SAM" id="MobiDB-lite"/>
    </source>
</evidence>
<dbReference type="InterPro" id="IPR013320">
    <property type="entry name" value="ConA-like_dom_sf"/>
</dbReference>
<dbReference type="AlphaFoldDB" id="A0ABD5WBT9"/>
<evidence type="ECO:0000313" key="5">
    <source>
        <dbReference type="Proteomes" id="UP001596461"/>
    </source>
</evidence>
<reference evidence="4 5" key="1">
    <citation type="journal article" date="2019" name="Int. J. Syst. Evol. Microbiol.">
        <title>The Global Catalogue of Microorganisms (GCM) 10K type strain sequencing project: providing services to taxonomists for standard genome sequencing and annotation.</title>
        <authorList>
            <consortium name="The Broad Institute Genomics Platform"/>
            <consortium name="The Broad Institute Genome Sequencing Center for Infectious Disease"/>
            <person name="Wu L."/>
            <person name="Ma J."/>
        </authorList>
    </citation>
    <scope>NUCLEOTIDE SEQUENCE [LARGE SCALE GENOMIC DNA]</scope>
    <source>
        <strain evidence="4 5">DT31</strain>
    </source>
</reference>
<evidence type="ECO:0000259" key="3">
    <source>
        <dbReference type="PROSITE" id="PS51762"/>
    </source>
</evidence>
<proteinExistence type="inferred from homology"/>
<dbReference type="Proteomes" id="UP001596461">
    <property type="component" value="Unassembled WGS sequence"/>
</dbReference>
<dbReference type="InterPro" id="IPR000757">
    <property type="entry name" value="Beta-glucanase-like"/>
</dbReference>
<dbReference type="PROSITE" id="PS51762">
    <property type="entry name" value="GH16_2"/>
    <property type="match status" value="1"/>
</dbReference>
<dbReference type="Pfam" id="PF00722">
    <property type="entry name" value="Glyco_hydro_16"/>
    <property type="match status" value="1"/>
</dbReference>
<dbReference type="PANTHER" id="PTHR10963">
    <property type="entry name" value="GLYCOSYL HYDROLASE-RELATED"/>
    <property type="match status" value="1"/>
</dbReference>
<keyword evidence="5" id="KW-1185">Reference proteome</keyword>
<comment type="similarity">
    <text evidence="1">Belongs to the glycosyl hydrolase 16 family.</text>
</comment>
<dbReference type="EMBL" id="JBHTAH010000011">
    <property type="protein sequence ID" value="MFC7070541.1"/>
    <property type="molecule type" value="Genomic_DNA"/>
</dbReference>
<dbReference type="GeneID" id="81124327"/>
<organism evidence="4 5">
    <name type="scientific">Halobaculum lipolyticum</name>
    <dbReference type="NCBI Taxonomy" id="3032001"/>
    <lineage>
        <taxon>Archaea</taxon>
        <taxon>Methanobacteriati</taxon>
        <taxon>Methanobacteriota</taxon>
        <taxon>Stenosarchaea group</taxon>
        <taxon>Halobacteria</taxon>
        <taxon>Halobacteriales</taxon>
        <taxon>Haloferacaceae</taxon>
        <taxon>Halobaculum</taxon>
    </lineage>
</organism>